<feature type="region of interest" description="Disordered" evidence="1">
    <location>
        <begin position="1077"/>
        <end position="1175"/>
    </location>
</feature>
<feature type="compositionally biased region" description="Low complexity" evidence="1">
    <location>
        <begin position="1192"/>
        <end position="1202"/>
    </location>
</feature>
<keyword evidence="3" id="KW-1185">Reference proteome</keyword>
<gene>
    <name evidence="2" type="ORF">JKF63_07899</name>
</gene>
<feature type="compositionally biased region" description="Basic and acidic residues" evidence="1">
    <location>
        <begin position="319"/>
        <end position="339"/>
    </location>
</feature>
<feature type="compositionally biased region" description="Basic and acidic residues" evidence="1">
    <location>
        <begin position="502"/>
        <end position="513"/>
    </location>
</feature>
<dbReference type="Proteomes" id="UP000674318">
    <property type="component" value="Unassembled WGS sequence"/>
</dbReference>
<dbReference type="RefSeq" id="XP_067759299.1">
    <property type="nucleotide sequence ID" value="XM_067903827.1"/>
</dbReference>
<feature type="region of interest" description="Disordered" evidence="1">
    <location>
        <begin position="600"/>
        <end position="639"/>
    </location>
</feature>
<feature type="compositionally biased region" description="Low complexity" evidence="1">
    <location>
        <begin position="420"/>
        <end position="455"/>
    </location>
</feature>
<dbReference type="EMBL" id="JAFJZO010000008">
    <property type="protein sequence ID" value="KAG5510827.1"/>
    <property type="molecule type" value="Genomic_DNA"/>
</dbReference>
<protein>
    <submittedName>
        <fullName evidence="2">Uncharacterized protein</fullName>
    </submittedName>
</protein>
<reference evidence="2 3" key="1">
    <citation type="submission" date="2021-02" db="EMBL/GenBank/DDBJ databases">
        <title>Porcisia hertigi Genome sequencing and assembly.</title>
        <authorList>
            <person name="Almutairi H."/>
            <person name="Gatherer D."/>
        </authorList>
    </citation>
    <scope>NUCLEOTIDE SEQUENCE [LARGE SCALE GENOMIC DNA]</scope>
    <source>
        <strain evidence="2 3">C119</strain>
    </source>
</reference>
<sequence length="1372" mass="141153">MEPVRPAQRLERPPLPYFTPGHHDDTDEEDEEDESELSTGIDSEAVSQQFKSLPWPFSASGLSRGISPCASMRRGTVSPSVGEQQICMSGSSLTVWSGAHVLHGGSGGAVWSPSLGLNRVDKLRASPRTATSAGPKVPGTFTNATPTVVARPVTSMGVATTSSMTTASSHCELTPQNLDRMRRTEAVSDDFPVAAWRARAKAQEAAEVSPPAAIAVSRACGGFVAGAGGSRVSRAAALLKQQPLRTPQQRQRVATSSGPPAPTSPLARAEAVTPAEGDKSDLTKRVHGRRAGHDAAAGVTSMMDSTPLLAVPHGTHSLPDGRTERSPAKDGGGDGRDGATSEAGATAAKPLPFSAVAGRLPEASSGASRAPNERKNVRAPVRRQQSTSGRTRHQGEILVLEDCTEIVTQTTASLPPKARSPTGSASAGATTTGHTPLGSPSVTPTSVVSHASVSAGTKNSLPRESSRGMTSGRMVEAAKRIPAAVLGAQSGARLPPSSPPPLKREAGEERSEALCKASPSPSAGLTRKEKDRAVAGIDGSLAGCNARAISPRYVRQNITHMPTAPQAHPDVPTPGSEQASHGWQGAELTSVDPHGAEAGRRERIDDGAPPTPGVTPQGKSSMRRSAATSSRPPFLSSTAVGMASATSGVFRSATEASPRPSAVVQRLAMPHHPQQQVRPAVIISSIGTTKPLSSQKLSTVAAVTSPRNMCDTHLKVTQAPRPDSSRCTAVATEAAKRCSSCSMRMPSSVDCLPSLGSTQPPLSLRTTNGSCRLRWQLTASSRTSSADVSDANAHNGCAHSSDSASSASTRSLQHEACSPALRGEHNTALGSSSRLGPKGPAGCYSLGGRSGANWLSSNHAGGSSSSNSNVIVPPTAATISVPAAPSPTTAAVARARREDCTDKQQGKPSALAPVALATSSPTSVSAGGCESGGDSSVHATSRVRRAPPLGGSPGNGDRIRLAERRVSQPAGLVRAALTPSKESGVVTRAVRGRSPSLEPLGRFVGQVTFQAAGSAGIGTDATRSSVKADASGPLKTGALVPRVGSAEGMQGVWQVMHSRARMLADRRSMAVVFLGPGSEGVPSSGVQAAGSTVSPSRNRPRSYSLPAGALPNAGDIPAQPSNNSASPMKGIVRRDQEVARPLHQQRSHRPESFPGTIDDSGDESSQGGKLHGFLHGPPVVCSTNLNSNAGAAPGANTAAGTGHSPGKLVQPPSLRAVDDPGSRLAKGSGRPLERLPTSGSSPTTETATNPACLNSPNDTSMTEGHSDESPVPAVRQKTVAAIPEGDAAGSWSSTSSEERGSNTANYRQPDPHHRHSLMVRPDKVASHDRSQHRGFGVDHERASRVPTRKVPLSRRRRSTDVSLPDGEGAGVS</sequence>
<feature type="region of interest" description="Disordered" evidence="1">
    <location>
        <begin position="410"/>
        <end position="473"/>
    </location>
</feature>
<accession>A0A836YGK9</accession>
<dbReference type="KEGG" id="phet:94293904"/>
<feature type="compositionally biased region" description="Acidic residues" evidence="1">
    <location>
        <begin position="26"/>
        <end position="36"/>
    </location>
</feature>
<evidence type="ECO:0000313" key="3">
    <source>
        <dbReference type="Proteomes" id="UP000674318"/>
    </source>
</evidence>
<feature type="region of interest" description="Disordered" evidence="1">
    <location>
        <begin position="896"/>
        <end position="958"/>
    </location>
</feature>
<feature type="region of interest" description="Disordered" evidence="1">
    <location>
        <begin position="1192"/>
        <end position="1372"/>
    </location>
</feature>
<dbReference type="OrthoDB" id="267130at2759"/>
<organism evidence="2 3">
    <name type="scientific">Porcisia hertigi</name>
    <dbReference type="NCBI Taxonomy" id="2761500"/>
    <lineage>
        <taxon>Eukaryota</taxon>
        <taxon>Discoba</taxon>
        <taxon>Euglenozoa</taxon>
        <taxon>Kinetoplastea</taxon>
        <taxon>Metakinetoplastina</taxon>
        <taxon>Trypanosomatida</taxon>
        <taxon>Trypanosomatidae</taxon>
        <taxon>Leishmaniinae</taxon>
        <taxon>Porcisia</taxon>
    </lineage>
</organism>
<comment type="caution">
    <text evidence="2">The sequence shown here is derived from an EMBL/GenBank/DDBJ whole genome shotgun (WGS) entry which is preliminary data.</text>
</comment>
<feature type="compositionally biased region" description="Polar residues" evidence="1">
    <location>
        <begin position="1237"/>
        <end position="1263"/>
    </location>
</feature>
<dbReference type="GeneID" id="94293904"/>
<feature type="compositionally biased region" description="Basic and acidic residues" evidence="1">
    <location>
        <begin position="1320"/>
        <end position="1343"/>
    </location>
</feature>
<name>A0A836YGK9_9TRYP</name>
<feature type="region of interest" description="Disordered" evidence="1">
    <location>
        <begin position="1"/>
        <end position="41"/>
    </location>
</feature>
<feature type="region of interest" description="Disordered" evidence="1">
    <location>
        <begin position="486"/>
        <end position="529"/>
    </location>
</feature>
<evidence type="ECO:0000313" key="2">
    <source>
        <dbReference type="EMBL" id="KAG5510827.1"/>
    </source>
</evidence>
<feature type="compositionally biased region" description="Low complexity" evidence="1">
    <location>
        <begin position="798"/>
        <end position="811"/>
    </location>
</feature>
<feature type="region of interest" description="Disordered" evidence="1">
    <location>
        <begin position="562"/>
        <end position="584"/>
    </location>
</feature>
<feature type="compositionally biased region" description="Basic and acidic residues" evidence="1">
    <location>
        <begin position="896"/>
        <end position="905"/>
    </location>
</feature>
<proteinExistence type="predicted"/>
<feature type="compositionally biased region" description="Low complexity" evidence="1">
    <location>
        <begin position="1077"/>
        <end position="1086"/>
    </location>
</feature>
<feature type="compositionally biased region" description="Low complexity" evidence="1">
    <location>
        <begin position="240"/>
        <end position="258"/>
    </location>
</feature>
<evidence type="ECO:0000256" key="1">
    <source>
        <dbReference type="SAM" id="MobiDB-lite"/>
    </source>
</evidence>
<feature type="region of interest" description="Disordered" evidence="1">
    <location>
        <begin position="240"/>
        <end position="396"/>
    </location>
</feature>
<feature type="region of interest" description="Disordered" evidence="1">
    <location>
        <begin position="782"/>
        <end position="815"/>
    </location>
</feature>
<feature type="compositionally biased region" description="Polar residues" evidence="1">
    <location>
        <begin position="456"/>
        <end position="469"/>
    </location>
</feature>